<reference evidence="4 5" key="1">
    <citation type="journal article" date="2016" name="Int. J. Syst. Evol. Microbiol.">
        <title>Caldimicrobium thiodismutans sp. nov., a sulfur-disproportionating bacterium isolated from a hot spring, and emended description of the genus Caldimicrobium.</title>
        <authorList>
            <person name="Kojima H."/>
            <person name="Umezawa K."/>
            <person name="Fukui M."/>
        </authorList>
    </citation>
    <scope>NUCLEOTIDE SEQUENCE [LARGE SCALE GENOMIC DNA]</scope>
    <source>
        <strain evidence="4 5">TF1</strain>
    </source>
</reference>
<dbReference type="SMART" id="SM00116">
    <property type="entry name" value="CBS"/>
    <property type="match status" value="2"/>
</dbReference>
<keyword evidence="1 2" id="KW-0129">CBS domain</keyword>
<dbReference type="Pfam" id="PF00571">
    <property type="entry name" value="CBS"/>
    <property type="match status" value="2"/>
</dbReference>
<feature type="domain" description="CBS" evidence="3">
    <location>
        <begin position="139"/>
        <end position="195"/>
    </location>
</feature>
<gene>
    <name evidence="4" type="ORF">THC_0478</name>
</gene>
<feature type="domain" description="CBS" evidence="3">
    <location>
        <begin position="55"/>
        <end position="112"/>
    </location>
</feature>
<dbReference type="InterPro" id="IPR051257">
    <property type="entry name" value="Diverse_CBS-Domain"/>
</dbReference>
<sequence>MPKKISISEEDILSAMKSLGTYIDITPEDFKKLYEIVWQKVKEKFLYETKAKDIMNPEVLYVFPEDKLEEVIIQMAERGVSGVPVVEKEKVMGILSEKDILKGIGISKSIGLLSALAECLKRSECLLEEVLTKKVKDFMTSPAITVNLNDPVVKVIELFKKKRINRVPVIDNEGKLKGIIARGDIFLLPFFEEELS</sequence>
<protein>
    <recommendedName>
        <fullName evidence="3">CBS domain-containing protein</fullName>
    </recommendedName>
</protein>
<dbReference type="PROSITE" id="PS51371">
    <property type="entry name" value="CBS"/>
    <property type="match status" value="2"/>
</dbReference>
<evidence type="ECO:0000313" key="5">
    <source>
        <dbReference type="Proteomes" id="UP000068196"/>
    </source>
</evidence>
<evidence type="ECO:0000313" key="4">
    <source>
        <dbReference type="EMBL" id="BAU22873.1"/>
    </source>
</evidence>
<keyword evidence="5" id="KW-1185">Reference proteome</keyword>
<dbReference type="EMBL" id="AP014945">
    <property type="protein sequence ID" value="BAU22873.1"/>
    <property type="molecule type" value="Genomic_DNA"/>
</dbReference>
<dbReference type="PANTHER" id="PTHR43080">
    <property type="entry name" value="CBS DOMAIN-CONTAINING PROTEIN CBSX3, MITOCHONDRIAL"/>
    <property type="match status" value="1"/>
</dbReference>
<accession>A0A0U5AYQ8</accession>
<dbReference type="SUPFAM" id="SSF54631">
    <property type="entry name" value="CBS-domain pair"/>
    <property type="match status" value="1"/>
</dbReference>
<dbReference type="KEGG" id="cthi:THC_0478"/>
<name>A0A0U5AYQ8_9BACT</name>
<proteinExistence type="predicted"/>
<reference evidence="5" key="2">
    <citation type="journal article" date="2016" name="Int. J. Syst. Evol. Microbiol.">
        <title>Caldimicrobium thiodismutans sp. nov., a sulfur-disproportionating bacterium isolated from a hot spring.</title>
        <authorList>
            <person name="Kojima H."/>
            <person name="Umezawa K."/>
            <person name="Fukui M."/>
        </authorList>
    </citation>
    <scope>NUCLEOTIDE SEQUENCE [LARGE SCALE GENOMIC DNA]</scope>
    <source>
        <strain evidence="5">TF1</strain>
    </source>
</reference>
<dbReference type="PANTHER" id="PTHR43080:SF2">
    <property type="entry name" value="CBS DOMAIN-CONTAINING PROTEIN"/>
    <property type="match status" value="1"/>
</dbReference>
<evidence type="ECO:0000256" key="1">
    <source>
        <dbReference type="ARBA" id="ARBA00023122"/>
    </source>
</evidence>
<dbReference type="Gene3D" id="3.10.580.10">
    <property type="entry name" value="CBS-domain"/>
    <property type="match status" value="2"/>
</dbReference>
<dbReference type="InterPro" id="IPR000644">
    <property type="entry name" value="CBS_dom"/>
</dbReference>
<evidence type="ECO:0000259" key="3">
    <source>
        <dbReference type="PROSITE" id="PS51371"/>
    </source>
</evidence>
<dbReference type="CDD" id="cd04586">
    <property type="entry name" value="CBS_pair_BON_assoc"/>
    <property type="match status" value="1"/>
</dbReference>
<dbReference type="RefSeq" id="WP_068512799.1">
    <property type="nucleotide sequence ID" value="NZ_AP014945.1"/>
</dbReference>
<organism evidence="4 5">
    <name type="scientific">Caldimicrobium thiodismutans</name>
    <dbReference type="NCBI Taxonomy" id="1653476"/>
    <lineage>
        <taxon>Bacteria</taxon>
        <taxon>Pseudomonadati</taxon>
        <taxon>Thermodesulfobacteriota</taxon>
        <taxon>Thermodesulfobacteria</taxon>
        <taxon>Thermodesulfobacteriales</taxon>
        <taxon>Thermodesulfobacteriaceae</taxon>
        <taxon>Caldimicrobium</taxon>
    </lineage>
</organism>
<dbReference type="AlphaFoldDB" id="A0A0U5AYQ8"/>
<dbReference type="OrthoDB" id="9811720at2"/>
<dbReference type="Proteomes" id="UP000068196">
    <property type="component" value="Chromosome"/>
</dbReference>
<dbReference type="STRING" id="1653476.THC_0478"/>
<dbReference type="InterPro" id="IPR046342">
    <property type="entry name" value="CBS_dom_sf"/>
</dbReference>
<evidence type="ECO:0000256" key="2">
    <source>
        <dbReference type="PROSITE-ProRule" id="PRU00703"/>
    </source>
</evidence>